<dbReference type="SUPFAM" id="SSF50324">
    <property type="entry name" value="Inorganic pyrophosphatase"/>
    <property type="match status" value="1"/>
</dbReference>
<sequence>MNLWHDIPLGENAPDEINVIIEVPKGSQNKYEIEKETGLIHLDRANYSAAAYPVEYGFAPQTYWEDGDAIDVLVLASFPILPGVLVKVRPVALMEMIDTGESDAKIICVPVNDKRWDDVHDLGDINKHTLKEIKHFFETYKHLKGAEVTVPGFKAKKEALEALRRSVELYKKKFSK</sequence>
<feature type="binding site" evidence="7">
    <location>
        <position position="30"/>
    </location>
    <ligand>
        <name>substrate</name>
    </ligand>
</feature>
<dbReference type="InterPro" id="IPR036649">
    <property type="entry name" value="Pyrophosphatase_sf"/>
</dbReference>
<comment type="subunit">
    <text evidence="7">Homohexamer.</text>
</comment>
<protein>
    <recommendedName>
        <fullName evidence="7">Inorganic pyrophosphatase</fullName>
        <ecNumber evidence="7">3.6.1.1</ecNumber>
    </recommendedName>
    <alternativeName>
        <fullName evidence="7">Pyrophosphate phospho-hydrolase</fullName>
        <shortName evidence="7">PPase</shortName>
    </alternativeName>
</protein>
<name>A0A1F6CWV3_9BACT</name>
<feature type="binding site" evidence="7">
    <location>
        <position position="140"/>
    </location>
    <ligand>
        <name>substrate</name>
    </ligand>
</feature>
<dbReference type="GO" id="GO:0000287">
    <property type="term" value="F:magnesium ion binding"/>
    <property type="evidence" value="ECO:0007669"/>
    <property type="project" value="UniProtKB-UniRule"/>
</dbReference>
<dbReference type="CDD" id="cd00412">
    <property type="entry name" value="pyrophosphatase"/>
    <property type="match status" value="1"/>
</dbReference>
<feature type="binding site" evidence="7">
    <location>
        <position position="103"/>
    </location>
    <ligand>
        <name>Mg(2+)</name>
        <dbReference type="ChEBI" id="CHEBI:18420"/>
        <label>1</label>
    </ligand>
</feature>
<evidence type="ECO:0000256" key="7">
    <source>
        <dbReference type="HAMAP-Rule" id="MF_00209"/>
    </source>
</evidence>
<evidence type="ECO:0000313" key="8">
    <source>
        <dbReference type="EMBL" id="OGG53352.1"/>
    </source>
</evidence>
<dbReference type="InterPro" id="IPR008162">
    <property type="entry name" value="Pyrophosphatase"/>
</dbReference>
<dbReference type="FunFam" id="3.90.80.10:FF:000003">
    <property type="entry name" value="Inorganic pyrophosphatase"/>
    <property type="match status" value="1"/>
</dbReference>
<evidence type="ECO:0000256" key="2">
    <source>
        <dbReference type="ARBA" id="ARBA00022490"/>
    </source>
</evidence>
<feature type="binding site" evidence="7">
    <location>
        <position position="71"/>
    </location>
    <ligand>
        <name>Mg(2+)</name>
        <dbReference type="ChEBI" id="CHEBI:18420"/>
        <label>1</label>
    </ligand>
</feature>
<evidence type="ECO:0000256" key="5">
    <source>
        <dbReference type="ARBA" id="ARBA00022842"/>
    </source>
</evidence>
<dbReference type="STRING" id="1798480.A2851_00025"/>
<comment type="cofactor">
    <cofactor evidence="1 7">
        <name>Mg(2+)</name>
        <dbReference type="ChEBI" id="CHEBI:18420"/>
    </cofactor>
</comment>
<dbReference type="PANTHER" id="PTHR10286">
    <property type="entry name" value="INORGANIC PYROPHOSPHATASE"/>
    <property type="match status" value="1"/>
</dbReference>
<dbReference type="Pfam" id="PF00719">
    <property type="entry name" value="Pyrophosphatase"/>
    <property type="match status" value="1"/>
</dbReference>
<dbReference type="GO" id="GO:0004427">
    <property type="term" value="F:inorganic diphosphate phosphatase activity"/>
    <property type="evidence" value="ECO:0007669"/>
    <property type="project" value="UniProtKB-UniRule"/>
</dbReference>
<dbReference type="EC" id="3.6.1.1" evidence="7"/>
<keyword evidence="5 7" id="KW-0460">Magnesium</keyword>
<dbReference type="GO" id="GO:0005737">
    <property type="term" value="C:cytoplasm"/>
    <property type="evidence" value="ECO:0007669"/>
    <property type="project" value="UniProtKB-SubCell"/>
</dbReference>
<dbReference type="AlphaFoldDB" id="A0A1F6CWV3"/>
<proteinExistence type="inferred from homology"/>
<comment type="function">
    <text evidence="7">Catalyzes the hydrolysis of inorganic pyrophosphate (PPi) forming two phosphate ions.</text>
</comment>
<dbReference type="Proteomes" id="UP000176863">
    <property type="component" value="Unassembled WGS sequence"/>
</dbReference>
<dbReference type="EMBL" id="MFKT01000013">
    <property type="protein sequence ID" value="OGG53352.1"/>
    <property type="molecule type" value="Genomic_DNA"/>
</dbReference>
<reference evidence="8 9" key="1">
    <citation type="journal article" date="2016" name="Nat. Commun.">
        <title>Thousands of microbial genomes shed light on interconnected biogeochemical processes in an aquifer system.</title>
        <authorList>
            <person name="Anantharaman K."/>
            <person name="Brown C.T."/>
            <person name="Hug L.A."/>
            <person name="Sharon I."/>
            <person name="Castelle C.J."/>
            <person name="Probst A.J."/>
            <person name="Thomas B.C."/>
            <person name="Singh A."/>
            <person name="Wilkins M.J."/>
            <person name="Karaoz U."/>
            <person name="Brodie E.L."/>
            <person name="Williams K.H."/>
            <person name="Hubbard S.S."/>
            <person name="Banfield J.F."/>
        </authorList>
    </citation>
    <scope>NUCLEOTIDE SEQUENCE [LARGE SCALE GENOMIC DNA]</scope>
</reference>
<evidence type="ECO:0000313" key="9">
    <source>
        <dbReference type="Proteomes" id="UP000176863"/>
    </source>
</evidence>
<keyword evidence="4 7" id="KW-0378">Hydrolase</keyword>
<evidence type="ECO:0000256" key="3">
    <source>
        <dbReference type="ARBA" id="ARBA00022723"/>
    </source>
</evidence>
<evidence type="ECO:0000256" key="1">
    <source>
        <dbReference type="ARBA" id="ARBA00001946"/>
    </source>
</evidence>
<accession>A0A1F6CWV3</accession>
<evidence type="ECO:0000256" key="6">
    <source>
        <dbReference type="ARBA" id="ARBA00047820"/>
    </source>
</evidence>
<dbReference type="GO" id="GO:0006796">
    <property type="term" value="P:phosphate-containing compound metabolic process"/>
    <property type="evidence" value="ECO:0007669"/>
    <property type="project" value="InterPro"/>
</dbReference>
<feature type="binding site" evidence="7">
    <location>
        <position position="56"/>
    </location>
    <ligand>
        <name>substrate</name>
    </ligand>
</feature>
<gene>
    <name evidence="7" type="primary">ppa</name>
    <name evidence="8" type="ORF">A2851_00025</name>
</gene>
<comment type="catalytic activity">
    <reaction evidence="6 7">
        <text>diphosphate + H2O = 2 phosphate + H(+)</text>
        <dbReference type="Rhea" id="RHEA:24576"/>
        <dbReference type="ChEBI" id="CHEBI:15377"/>
        <dbReference type="ChEBI" id="CHEBI:15378"/>
        <dbReference type="ChEBI" id="CHEBI:33019"/>
        <dbReference type="ChEBI" id="CHEBI:43474"/>
        <dbReference type="EC" id="3.6.1.1"/>
    </reaction>
</comment>
<evidence type="ECO:0000256" key="4">
    <source>
        <dbReference type="ARBA" id="ARBA00022801"/>
    </source>
</evidence>
<comment type="similarity">
    <text evidence="7">Belongs to the PPase family.</text>
</comment>
<dbReference type="HAMAP" id="MF_00209">
    <property type="entry name" value="Inorganic_PPase"/>
    <property type="match status" value="1"/>
</dbReference>
<dbReference type="Gene3D" id="3.90.80.10">
    <property type="entry name" value="Inorganic pyrophosphatase"/>
    <property type="match status" value="1"/>
</dbReference>
<feature type="binding site" evidence="7">
    <location>
        <position position="71"/>
    </location>
    <ligand>
        <name>Mg(2+)</name>
        <dbReference type="ChEBI" id="CHEBI:18420"/>
        <label>2</label>
    </ligand>
</feature>
<keyword evidence="3 7" id="KW-0479">Metal-binding</keyword>
<keyword evidence="2 7" id="KW-0963">Cytoplasm</keyword>
<comment type="caution">
    <text evidence="8">The sequence shown here is derived from an EMBL/GenBank/DDBJ whole genome shotgun (WGS) entry which is preliminary data.</text>
</comment>
<feature type="binding site" evidence="7">
    <location>
        <position position="44"/>
    </location>
    <ligand>
        <name>substrate</name>
    </ligand>
</feature>
<feature type="binding site" evidence="7">
    <location>
        <position position="66"/>
    </location>
    <ligand>
        <name>Mg(2+)</name>
        <dbReference type="ChEBI" id="CHEBI:18420"/>
        <label>1</label>
    </ligand>
</feature>
<comment type="subcellular location">
    <subcellularLocation>
        <location evidence="7">Cytoplasm</location>
    </subcellularLocation>
</comment>
<organism evidence="8 9">
    <name type="scientific">Candidatus Kaiserbacteria bacterium RIFCSPHIGHO2_01_FULL_53_29</name>
    <dbReference type="NCBI Taxonomy" id="1798480"/>
    <lineage>
        <taxon>Bacteria</taxon>
        <taxon>Candidatus Kaiseribacteriota</taxon>
    </lineage>
</organism>